<protein>
    <submittedName>
        <fullName evidence="1">Phosphocarrier protein HPr</fullName>
    </submittedName>
</protein>
<name>A0ACB5UEN0_9FIRM</name>
<dbReference type="EMBL" id="BTPU01000009">
    <property type="protein sequence ID" value="GMQ61407.1"/>
    <property type="molecule type" value="Genomic_DNA"/>
</dbReference>
<sequence>MLSVTLKVIEPEGLHARPASMLVGVAFKYKSNIDIQCNDKIVNMKSIMGVMTLGACYNSEITIHINGEDEETAMMTIVNTIKENKFAE</sequence>
<gene>
    <name evidence="1" type="ORF">AN2V17_06360</name>
</gene>
<keyword evidence="2" id="KW-1185">Reference proteome</keyword>
<reference evidence="1" key="1">
    <citation type="submission" date="2023-09" db="EMBL/GenBank/DDBJ databases">
        <title>Vallitalea sediminicola and Vallitalea maricola sp. nov., anaerobic bacteria isolated from marine sediment.</title>
        <authorList>
            <person name="Hirano S."/>
            <person name="Maeda A."/>
            <person name="Terahara T."/>
            <person name="Mori K."/>
            <person name="Hamada M."/>
            <person name="Matsumoto R."/>
            <person name="Kobayashi T."/>
        </authorList>
    </citation>
    <scope>NUCLEOTIDE SEQUENCE</scope>
    <source>
        <strain evidence="1">AN17-2</strain>
    </source>
</reference>
<evidence type="ECO:0000313" key="1">
    <source>
        <dbReference type="EMBL" id="GMQ61407.1"/>
    </source>
</evidence>
<proteinExistence type="predicted"/>
<comment type="caution">
    <text evidence="1">The sequence shown here is derived from an EMBL/GenBank/DDBJ whole genome shotgun (WGS) entry which is preliminary data.</text>
</comment>
<accession>A0ACB5UEN0</accession>
<dbReference type="Proteomes" id="UP001374599">
    <property type="component" value="Unassembled WGS sequence"/>
</dbReference>
<evidence type="ECO:0000313" key="2">
    <source>
        <dbReference type="Proteomes" id="UP001374599"/>
    </source>
</evidence>
<organism evidence="1 2">
    <name type="scientific">Vallitalea maricola</name>
    <dbReference type="NCBI Taxonomy" id="3074433"/>
    <lineage>
        <taxon>Bacteria</taxon>
        <taxon>Bacillati</taxon>
        <taxon>Bacillota</taxon>
        <taxon>Clostridia</taxon>
        <taxon>Lachnospirales</taxon>
        <taxon>Vallitaleaceae</taxon>
        <taxon>Vallitalea</taxon>
    </lineage>
</organism>